<evidence type="ECO:0000313" key="2">
    <source>
        <dbReference type="EMBL" id="GCE62063.1"/>
    </source>
</evidence>
<evidence type="ECO:0000256" key="1">
    <source>
        <dbReference type="SAM" id="Phobius"/>
    </source>
</evidence>
<proteinExistence type="predicted"/>
<gene>
    <name evidence="2" type="ORF">MiAbB_04007</name>
</gene>
<name>A0A402DIK4_MICAE</name>
<organism evidence="2 3">
    <name type="scientific">Microcystis aeruginosa NIES-4285</name>
    <dbReference type="NCBI Taxonomy" id="2497681"/>
    <lineage>
        <taxon>Bacteria</taxon>
        <taxon>Bacillati</taxon>
        <taxon>Cyanobacteriota</taxon>
        <taxon>Cyanophyceae</taxon>
        <taxon>Oscillatoriophycideae</taxon>
        <taxon>Chroococcales</taxon>
        <taxon>Microcystaceae</taxon>
        <taxon>Microcystis</taxon>
    </lineage>
</organism>
<keyword evidence="1" id="KW-0812">Transmembrane</keyword>
<keyword evidence="1" id="KW-1133">Transmembrane helix</keyword>
<sequence>MLMLDRNLSVEAQLKVYLWVTIAFSTTLSLANLLGYQGLKRQENWENHLAQPFL</sequence>
<dbReference type="Proteomes" id="UP000289660">
    <property type="component" value="Unassembled WGS sequence"/>
</dbReference>
<comment type="caution">
    <text evidence="2">The sequence shown here is derived from an EMBL/GenBank/DDBJ whole genome shotgun (WGS) entry which is preliminary data.</text>
</comment>
<reference evidence="3" key="1">
    <citation type="submission" date="2018-12" db="EMBL/GenBank/DDBJ databases">
        <title>Genome sequence of Microcystis aeruginosa NIES-4285.</title>
        <authorList>
            <person name="Tanabe Y."/>
        </authorList>
    </citation>
    <scope>NUCLEOTIDE SEQUENCE [LARGE SCALE GENOMIC DNA]</scope>
    <source>
        <strain evidence="3">NIES-4285</strain>
    </source>
</reference>
<accession>A0A402DIK4</accession>
<dbReference type="AlphaFoldDB" id="A0A402DIK4"/>
<protein>
    <submittedName>
        <fullName evidence="2">Uncharacterized protein</fullName>
    </submittedName>
</protein>
<evidence type="ECO:0000313" key="3">
    <source>
        <dbReference type="Proteomes" id="UP000289660"/>
    </source>
</evidence>
<keyword evidence="1" id="KW-0472">Membrane</keyword>
<dbReference type="EMBL" id="BIFY01000103">
    <property type="protein sequence ID" value="GCE62063.1"/>
    <property type="molecule type" value="Genomic_DNA"/>
</dbReference>
<feature type="transmembrane region" description="Helical" evidence="1">
    <location>
        <begin position="16"/>
        <end position="36"/>
    </location>
</feature>